<dbReference type="Proteomes" id="UP000075606">
    <property type="component" value="Unassembled WGS sequence"/>
</dbReference>
<gene>
    <name evidence="1" type="ORF">AWW68_19550</name>
</gene>
<evidence type="ECO:0000313" key="2">
    <source>
        <dbReference type="Proteomes" id="UP000075606"/>
    </source>
</evidence>
<comment type="caution">
    <text evidence="1">The sequence shown here is derived from an EMBL/GenBank/DDBJ whole genome shotgun (WGS) entry which is preliminary data.</text>
</comment>
<dbReference type="RefSeq" id="WP_068218975.1">
    <property type="nucleotide sequence ID" value="NZ_LRPC01000006.1"/>
</dbReference>
<proteinExistence type="predicted"/>
<dbReference type="EMBL" id="LRPC01000006">
    <property type="protein sequence ID" value="KYG76442.1"/>
    <property type="molecule type" value="Genomic_DNA"/>
</dbReference>
<keyword evidence="2" id="KW-1185">Reference proteome</keyword>
<evidence type="ECO:0000313" key="1">
    <source>
        <dbReference type="EMBL" id="KYG76442.1"/>
    </source>
</evidence>
<sequence>MKEVIELLELHLSDEVEPQIAFDKDMVESGDAIKWRQDRLSEFRQFAIDLKQAIKILNAAQSEALSVGNNEQAKEDFEESFVDYMERTYDWDEDGDTPRQMFNSFLKSLTNKSD</sequence>
<organism evidence="1 2">
    <name type="scientific">Roseivirga spongicola</name>
    <dbReference type="NCBI Taxonomy" id="333140"/>
    <lineage>
        <taxon>Bacteria</taxon>
        <taxon>Pseudomonadati</taxon>
        <taxon>Bacteroidota</taxon>
        <taxon>Cytophagia</taxon>
        <taxon>Cytophagales</taxon>
        <taxon>Roseivirgaceae</taxon>
        <taxon>Roseivirga</taxon>
    </lineage>
</organism>
<reference evidence="1 2" key="1">
    <citation type="submission" date="2016-01" db="EMBL/GenBank/DDBJ databases">
        <title>Genome sequencing of Roseivirga spongicola UST030701-084.</title>
        <authorList>
            <person name="Selvaratnam C."/>
            <person name="Thevarajoo S."/>
            <person name="Goh K.M."/>
            <person name="Ee R."/>
            <person name="Chan K.-G."/>
            <person name="Chong C.S."/>
        </authorList>
    </citation>
    <scope>NUCLEOTIDE SEQUENCE [LARGE SCALE GENOMIC DNA]</scope>
    <source>
        <strain evidence="1 2">UST030701-084</strain>
    </source>
</reference>
<dbReference type="AlphaFoldDB" id="A0A150XCM1"/>
<dbReference type="STRING" id="333140.AWW68_19550"/>
<accession>A0A150XCM1</accession>
<protein>
    <submittedName>
        <fullName evidence="1">Uncharacterized protein</fullName>
    </submittedName>
</protein>
<name>A0A150XCM1_9BACT</name>